<proteinExistence type="predicted"/>
<dbReference type="RefSeq" id="WP_156353305.1">
    <property type="nucleotide sequence ID" value="NZ_CACRST010000010.1"/>
</dbReference>
<dbReference type="Gene3D" id="2.40.50.660">
    <property type="match status" value="1"/>
</dbReference>
<gene>
    <name evidence="1" type="ORF">BGLFYP119_00945</name>
</gene>
<dbReference type="InterPro" id="IPR019635">
    <property type="entry name" value="DUF2500"/>
</dbReference>
<accession>A0A6N2S2C1</accession>
<sequence length="126" mass="14229">MFYMIEMIFPVIFILVFGVIIFTFAKGIATWNKNNHSPRLTVEAKIVAKRQNTTHHNHPNAGDVTGAHGYHTTSSTSYYVTFQVESGDRMEMAVSGLEYGMIAEGDEGKLTFQGTRYLSFDRKLDI</sequence>
<dbReference type="Pfam" id="PF10694">
    <property type="entry name" value="DUF2500"/>
    <property type="match status" value="1"/>
</dbReference>
<protein>
    <recommendedName>
        <fullName evidence="2">DUF2500 domain-containing protein</fullName>
    </recommendedName>
</protein>
<evidence type="ECO:0000313" key="1">
    <source>
        <dbReference type="EMBL" id="VYS87823.1"/>
    </source>
</evidence>
<evidence type="ECO:0008006" key="2">
    <source>
        <dbReference type="Google" id="ProtNLM"/>
    </source>
</evidence>
<dbReference type="AlphaFoldDB" id="A0A6N2S2C1"/>
<organism evidence="1">
    <name type="scientific">Blautia glucerasea</name>
    <dbReference type="NCBI Taxonomy" id="536633"/>
    <lineage>
        <taxon>Bacteria</taxon>
        <taxon>Bacillati</taxon>
        <taxon>Bacillota</taxon>
        <taxon>Clostridia</taxon>
        <taxon>Lachnospirales</taxon>
        <taxon>Lachnospiraceae</taxon>
        <taxon>Blautia</taxon>
    </lineage>
</organism>
<name>A0A6N2S2C1_9FIRM</name>
<dbReference type="EMBL" id="CACRST010000010">
    <property type="protein sequence ID" value="VYS87823.1"/>
    <property type="molecule type" value="Genomic_DNA"/>
</dbReference>
<reference evidence="1" key="1">
    <citation type="submission" date="2019-11" db="EMBL/GenBank/DDBJ databases">
        <authorList>
            <person name="Feng L."/>
        </authorList>
    </citation>
    <scope>NUCLEOTIDE SEQUENCE</scope>
    <source>
        <strain evidence="1">BgluceraseaLFYP119</strain>
    </source>
</reference>